<dbReference type="SUPFAM" id="SSF47473">
    <property type="entry name" value="EF-hand"/>
    <property type="match status" value="1"/>
</dbReference>
<evidence type="ECO:0000256" key="3">
    <source>
        <dbReference type="ARBA" id="ARBA00022723"/>
    </source>
</evidence>
<dbReference type="PROSITE" id="PS00018">
    <property type="entry name" value="EF_HAND_1"/>
    <property type="match status" value="1"/>
</dbReference>
<keyword evidence="3" id="KW-0479">Metal-binding</keyword>
<comment type="caution">
    <text evidence="11">The sequence shown here is derived from an EMBL/GenBank/DDBJ whole genome shotgun (WGS) entry which is preliminary data.</text>
</comment>
<evidence type="ECO:0000256" key="4">
    <source>
        <dbReference type="ARBA" id="ARBA00022737"/>
    </source>
</evidence>
<evidence type="ECO:0000256" key="8">
    <source>
        <dbReference type="ARBA" id="ARBA00023212"/>
    </source>
</evidence>
<evidence type="ECO:0000259" key="10">
    <source>
        <dbReference type="PROSITE" id="PS50222"/>
    </source>
</evidence>
<dbReference type="EMBL" id="JAFDVH010000010">
    <property type="protein sequence ID" value="KAG7469669.1"/>
    <property type="molecule type" value="Genomic_DNA"/>
</dbReference>
<keyword evidence="12" id="KW-1185">Reference proteome</keyword>
<feature type="domain" description="EF-hand" evidence="10">
    <location>
        <begin position="318"/>
        <end position="353"/>
    </location>
</feature>
<evidence type="ECO:0000256" key="6">
    <source>
        <dbReference type="ARBA" id="ARBA00022846"/>
    </source>
</evidence>
<keyword evidence="2" id="KW-0963">Cytoplasm</keyword>
<evidence type="ECO:0000256" key="5">
    <source>
        <dbReference type="ARBA" id="ARBA00022837"/>
    </source>
</evidence>
<name>A0A9D3T781_MEGAT</name>
<gene>
    <name evidence="11" type="ORF">MATL_G00131300</name>
</gene>
<keyword evidence="5" id="KW-0106">Calcium</keyword>
<dbReference type="PANTHER" id="PTHR12086">
    <property type="entry name" value="EF-HAND DOMAIN C-TERMINAL CONTAINING PROTEIN"/>
    <property type="match status" value="1"/>
</dbReference>
<dbReference type="Proteomes" id="UP001046870">
    <property type="component" value="Chromosome 10"/>
</dbReference>
<dbReference type="InterPro" id="IPR040193">
    <property type="entry name" value="EFHC1/EFHC2/EFHB"/>
</dbReference>
<dbReference type="Gene3D" id="1.10.238.10">
    <property type="entry name" value="EF-hand"/>
    <property type="match status" value="1"/>
</dbReference>
<evidence type="ECO:0000313" key="12">
    <source>
        <dbReference type="Proteomes" id="UP001046870"/>
    </source>
</evidence>
<dbReference type="InterPro" id="IPR002048">
    <property type="entry name" value="EF_hand_dom"/>
</dbReference>
<feature type="domain" description="EF-hand" evidence="10">
    <location>
        <begin position="354"/>
        <end position="389"/>
    </location>
</feature>
<sequence>MSLPQRNTRNKYIDTCPNIRTAGKLIPLGDRAKACLEETPRPATPPIVKKFINCKRPAIGEVRVFYGKADDPDIASTLLHGRKTESSTTAGSVITPKPKTLYQQKLLQLQEALYSTRKTAPLGKSHDQSPGLPNGLDVARTTFGVKSQQGVTASEIVNPSKNAEQVERENQEGHQLYIKSHNDYFVGERINRKYNWSQYVRDSMFGISTPHYNDGRAVDKCLNQVENLLKQKVGILISKRCDDFKERMQPQIGKVLDPIADTMNVPADHTFGIVMRNGDFGVGDLLYSNPLEQSLKATERQRTLASAVQLHLKKANFSNFRSLLQAFRYYDKKGQGWIDKEDLLDVCRQYNLNVSVPVLDSLMELCDIDKNGRINFLEFSNFLNWKGRMPINTLEEQILTGVYKPSTAPTKVQRDKIQDSATASQTGLSEALIRPEDLEPFEVGSALKTPKTLTRPRTVPDHFVTSSSLIRASIGDASTANYRTYGIPTVRTDLVAPRLKRTGDRTNYGDELTADGLLRPTVYSLRGVHEPQLFSSRPKEEIARIFRNVGVDISEDTFEEVWKLASLRHPRGVVCVDSFWNALKEIQAN</sequence>
<dbReference type="InterPro" id="IPR018247">
    <property type="entry name" value="EF_Hand_1_Ca_BS"/>
</dbReference>
<accession>A0A9D3T781</accession>
<keyword evidence="7" id="KW-0969">Cilium</keyword>
<evidence type="ECO:0000256" key="7">
    <source>
        <dbReference type="ARBA" id="ARBA00023069"/>
    </source>
</evidence>
<protein>
    <recommendedName>
        <fullName evidence="10">EF-hand domain-containing protein</fullName>
    </recommendedName>
</protein>
<dbReference type="AlphaFoldDB" id="A0A9D3T781"/>
<proteinExistence type="predicted"/>
<keyword evidence="4" id="KW-0677">Repeat</keyword>
<dbReference type="PANTHER" id="PTHR12086:SF12">
    <property type="entry name" value="EF-HAND DOMAIN-CONTAINING FAMILY MEMBER B"/>
    <property type="match status" value="1"/>
</dbReference>
<dbReference type="Pfam" id="PF25325">
    <property type="entry name" value="EF-hand_EFHB_C"/>
    <property type="match status" value="1"/>
</dbReference>
<dbReference type="InterPro" id="IPR057428">
    <property type="entry name" value="EFHB_EF-hand_C"/>
</dbReference>
<organism evidence="11 12">
    <name type="scientific">Megalops atlanticus</name>
    <name type="common">Tarpon</name>
    <name type="synonym">Clupea gigantea</name>
    <dbReference type="NCBI Taxonomy" id="7932"/>
    <lineage>
        <taxon>Eukaryota</taxon>
        <taxon>Metazoa</taxon>
        <taxon>Chordata</taxon>
        <taxon>Craniata</taxon>
        <taxon>Vertebrata</taxon>
        <taxon>Euteleostomi</taxon>
        <taxon>Actinopterygii</taxon>
        <taxon>Neopterygii</taxon>
        <taxon>Teleostei</taxon>
        <taxon>Elopiformes</taxon>
        <taxon>Megalopidae</taxon>
        <taxon>Megalops</taxon>
    </lineage>
</organism>
<dbReference type="OrthoDB" id="2096280at2759"/>
<dbReference type="Pfam" id="PF13499">
    <property type="entry name" value="EF-hand_7"/>
    <property type="match status" value="1"/>
</dbReference>
<dbReference type="InterPro" id="IPR011992">
    <property type="entry name" value="EF-hand-dom_pair"/>
</dbReference>
<evidence type="ECO:0000256" key="1">
    <source>
        <dbReference type="ARBA" id="ARBA00004611"/>
    </source>
</evidence>
<dbReference type="PROSITE" id="PS50222">
    <property type="entry name" value="EF_HAND_2"/>
    <property type="match status" value="2"/>
</dbReference>
<keyword evidence="6" id="KW-0282">Flagellum</keyword>
<dbReference type="GO" id="GO:0005509">
    <property type="term" value="F:calcium ion binding"/>
    <property type="evidence" value="ECO:0007669"/>
    <property type="project" value="InterPro"/>
</dbReference>
<reference evidence="11" key="1">
    <citation type="submission" date="2021-01" db="EMBL/GenBank/DDBJ databases">
        <authorList>
            <person name="Zahm M."/>
            <person name="Roques C."/>
            <person name="Cabau C."/>
            <person name="Klopp C."/>
            <person name="Donnadieu C."/>
            <person name="Jouanno E."/>
            <person name="Lampietro C."/>
            <person name="Louis A."/>
            <person name="Herpin A."/>
            <person name="Echchiki A."/>
            <person name="Berthelot C."/>
            <person name="Parey E."/>
            <person name="Roest-Crollius H."/>
            <person name="Braasch I."/>
            <person name="Postlethwait J."/>
            <person name="Bobe J."/>
            <person name="Montfort J."/>
            <person name="Bouchez O."/>
            <person name="Begum T."/>
            <person name="Mejri S."/>
            <person name="Adams A."/>
            <person name="Chen W.-J."/>
            <person name="Guiguen Y."/>
        </authorList>
    </citation>
    <scope>NUCLEOTIDE SEQUENCE</scope>
    <source>
        <strain evidence="11">YG-15Mar2019-1</strain>
        <tissue evidence="11">Brain</tissue>
    </source>
</reference>
<evidence type="ECO:0000256" key="2">
    <source>
        <dbReference type="ARBA" id="ARBA00022490"/>
    </source>
</evidence>
<dbReference type="SMART" id="SM00054">
    <property type="entry name" value="EFh"/>
    <property type="match status" value="2"/>
</dbReference>
<comment type="subcellular location">
    <subcellularLocation>
        <location evidence="1">Cytoplasm</location>
        <location evidence="1">Cytoskeleton</location>
        <location evidence="1">Flagellum axoneme</location>
    </subcellularLocation>
</comment>
<evidence type="ECO:0000313" key="11">
    <source>
        <dbReference type="EMBL" id="KAG7469669.1"/>
    </source>
</evidence>
<evidence type="ECO:0000256" key="9">
    <source>
        <dbReference type="ARBA" id="ARBA00023273"/>
    </source>
</evidence>
<keyword evidence="9" id="KW-0966">Cell projection</keyword>
<dbReference type="CDD" id="cd00051">
    <property type="entry name" value="EFh"/>
    <property type="match status" value="1"/>
</dbReference>
<keyword evidence="8" id="KW-0206">Cytoskeleton</keyword>